<dbReference type="Proteomes" id="UP001237011">
    <property type="component" value="Chromosome"/>
</dbReference>
<accession>A0ABY9HAT3</accession>
<gene>
    <name evidence="1" type="ORF">Q8852_03535</name>
</gene>
<dbReference type="EMBL" id="CP132191">
    <property type="protein sequence ID" value="WLP85366.1"/>
    <property type="molecule type" value="Genomic_DNA"/>
</dbReference>
<reference evidence="1" key="1">
    <citation type="submission" date="2023-08" db="EMBL/GenBank/DDBJ databases">
        <title>Complete genome sequence of Mycoplasma seminis 2200.</title>
        <authorList>
            <person name="Spergser J."/>
        </authorList>
    </citation>
    <scope>NUCLEOTIDE SEQUENCE [LARGE SCALE GENOMIC DNA]</scope>
    <source>
        <strain evidence="1">2200</strain>
    </source>
</reference>
<keyword evidence="2" id="KW-1185">Reference proteome</keyword>
<proteinExistence type="predicted"/>
<evidence type="ECO:0008006" key="3">
    <source>
        <dbReference type="Google" id="ProtNLM"/>
    </source>
</evidence>
<sequence length="104" mass="11477">MEISEIRQLCIDSLSAVPGVIKLHKPSLDLDKSCSDAEECEVILQDVINITSVDNSHSVQIAITVLDGVSVKFIVTQLFKQIDFALRKKKQKLNSLTVIVKGVQ</sequence>
<dbReference type="RefSeq" id="WP_305937802.1">
    <property type="nucleotide sequence ID" value="NZ_CP132191.1"/>
</dbReference>
<evidence type="ECO:0000313" key="2">
    <source>
        <dbReference type="Proteomes" id="UP001237011"/>
    </source>
</evidence>
<organism evidence="1 2">
    <name type="scientific">Mycoplasma seminis</name>
    <dbReference type="NCBI Taxonomy" id="512749"/>
    <lineage>
        <taxon>Bacteria</taxon>
        <taxon>Bacillati</taxon>
        <taxon>Mycoplasmatota</taxon>
        <taxon>Mollicutes</taxon>
        <taxon>Mycoplasmataceae</taxon>
        <taxon>Mycoplasma</taxon>
    </lineage>
</organism>
<evidence type="ECO:0000313" key="1">
    <source>
        <dbReference type="EMBL" id="WLP85366.1"/>
    </source>
</evidence>
<protein>
    <recommendedName>
        <fullName evidence="3">Asp23/Gls24 family envelope stress response protein</fullName>
    </recommendedName>
</protein>
<name>A0ABY9HAT3_9MOLU</name>